<sequence>MTVGEQIITSSNERPGAEDLRAELIMLLDRWQYWRNDPAYPGTGRIGPAWQTGLDQAIAATRRSVDALPPDHDPSDLADLTQPLLSTFWAHRPGPMAEVVNQVALLRLRAVARHGRPALAEVPAEAVPVGTAA</sequence>
<protein>
    <submittedName>
        <fullName evidence="1">Uncharacterized protein</fullName>
    </submittedName>
</protein>
<organism evidence="1 2">
    <name type="scientific">Catellatospora bangladeshensis</name>
    <dbReference type="NCBI Taxonomy" id="310355"/>
    <lineage>
        <taxon>Bacteria</taxon>
        <taxon>Bacillati</taxon>
        <taxon>Actinomycetota</taxon>
        <taxon>Actinomycetes</taxon>
        <taxon>Micromonosporales</taxon>
        <taxon>Micromonosporaceae</taxon>
        <taxon>Catellatospora</taxon>
    </lineage>
</organism>
<evidence type="ECO:0000313" key="1">
    <source>
        <dbReference type="EMBL" id="GIF83184.1"/>
    </source>
</evidence>
<gene>
    <name evidence="1" type="ORF">Cba03nite_45330</name>
</gene>
<dbReference type="EMBL" id="BONF01000027">
    <property type="protein sequence ID" value="GIF83184.1"/>
    <property type="molecule type" value="Genomic_DNA"/>
</dbReference>
<name>A0A8J3JU33_9ACTN</name>
<reference evidence="1 2" key="1">
    <citation type="submission" date="2021-01" db="EMBL/GenBank/DDBJ databases">
        <title>Whole genome shotgun sequence of Catellatospora bangladeshensis NBRC 107357.</title>
        <authorList>
            <person name="Komaki H."/>
            <person name="Tamura T."/>
        </authorList>
    </citation>
    <scope>NUCLEOTIDE SEQUENCE [LARGE SCALE GENOMIC DNA]</scope>
    <source>
        <strain evidence="1 2">NBRC 107357</strain>
    </source>
</reference>
<proteinExistence type="predicted"/>
<dbReference type="RefSeq" id="WP_203749638.1">
    <property type="nucleotide sequence ID" value="NZ_BONF01000027.1"/>
</dbReference>
<keyword evidence="2" id="KW-1185">Reference proteome</keyword>
<accession>A0A8J3JU33</accession>
<comment type="caution">
    <text evidence="1">The sequence shown here is derived from an EMBL/GenBank/DDBJ whole genome shotgun (WGS) entry which is preliminary data.</text>
</comment>
<dbReference type="AlphaFoldDB" id="A0A8J3JU33"/>
<evidence type="ECO:0000313" key="2">
    <source>
        <dbReference type="Proteomes" id="UP000601223"/>
    </source>
</evidence>
<dbReference type="Proteomes" id="UP000601223">
    <property type="component" value="Unassembled WGS sequence"/>
</dbReference>